<name>A0A953J9Z6_9BACT</name>
<reference evidence="1" key="2">
    <citation type="submission" date="2021-08" db="EMBL/GenBank/DDBJ databases">
        <authorList>
            <person name="Dalcin Martins P."/>
        </authorList>
    </citation>
    <scope>NUCLEOTIDE SEQUENCE</scope>
    <source>
        <strain evidence="1">MAG_39</strain>
    </source>
</reference>
<evidence type="ECO:0000313" key="2">
    <source>
        <dbReference type="Proteomes" id="UP000705867"/>
    </source>
</evidence>
<protein>
    <submittedName>
        <fullName evidence="1">Uncharacterized protein</fullName>
    </submittedName>
</protein>
<gene>
    <name evidence="1" type="ORF">K8I29_03380</name>
</gene>
<reference evidence="1" key="1">
    <citation type="journal article" date="2021" name="bioRxiv">
        <title>Unraveling nitrogen, sulfur and carbon metabolic pathways and microbial community transcriptional responses to substrate deprivation and toxicity stresses in a bioreactor mimicking anoxic brackish coastal sediment conditions.</title>
        <authorList>
            <person name="Martins P.D."/>
            <person name="Echeveste M.J."/>
            <person name="Arshad A."/>
            <person name="Kurth J."/>
            <person name="Ouboter H."/>
            <person name="Jetten M.S.M."/>
            <person name="Welte C.U."/>
        </authorList>
    </citation>
    <scope>NUCLEOTIDE SEQUENCE</scope>
    <source>
        <strain evidence="1">MAG_39</strain>
    </source>
</reference>
<evidence type="ECO:0000313" key="1">
    <source>
        <dbReference type="EMBL" id="MBZ0155240.1"/>
    </source>
</evidence>
<proteinExistence type="predicted"/>
<dbReference type="EMBL" id="JAIOIV010000028">
    <property type="protein sequence ID" value="MBZ0155240.1"/>
    <property type="molecule type" value="Genomic_DNA"/>
</dbReference>
<dbReference type="Proteomes" id="UP000705867">
    <property type="component" value="Unassembled WGS sequence"/>
</dbReference>
<organism evidence="1 2">
    <name type="scientific">Candidatus Nitrobium versatile</name>
    <dbReference type="NCBI Taxonomy" id="2884831"/>
    <lineage>
        <taxon>Bacteria</taxon>
        <taxon>Pseudomonadati</taxon>
        <taxon>Nitrospirota</taxon>
        <taxon>Nitrospiria</taxon>
        <taxon>Nitrospirales</taxon>
        <taxon>Nitrospiraceae</taxon>
        <taxon>Candidatus Nitrobium</taxon>
    </lineage>
</organism>
<dbReference type="AlphaFoldDB" id="A0A953J9Z6"/>
<comment type="caution">
    <text evidence="1">The sequence shown here is derived from an EMBL/GenBank/DDBJ whole genome shotgun (WGS) entry which is preliminary data.</text>
</comment>
<sequence>MKKMFVSVMGVFTILSFGYLVFSVMNAKAPSATAAKKTYTGVLYVAGMGGHFAKAEVTVDPNNADAPIHVNNLDRVVIGTKDTHPTHDARVDVGDPNTLFWSTYVLDPQGKMHVGKSDLKTGDVIKDVALDPDKRAPGDKPPLYCASGQTKQSFLPVFMGTEGFIDVFDKKSLELKHRMFVSDLGYKPGTYIFVHGINSNDMKKFAVVLNQKNDEGKANGKVDFVLVDLPSLERGKWKVLAKNTLTGEPRKTLTFREFFSTDDTYLYQSAGDRLWVLDGKSLKLVDEKMIPGGGQIHDAMPTPDNKYVILTVRNVTEGCDASGKAIPGKEITDGVFLLYDAEARKITGKSASACLDCHKNIGLGDKSAILCGLDGVWRK</sequence>
<accession>A0A953J9Z6</accession>
<dbReference type="SUPFAM" id="SSF51004">
    <property type="entry name" value="C-terminal (heme d1) domain of cytochrome cd1-nitrite reductase"/>
    <property type="match status" value="1"/>
</dbReference>
<dbReference type="InterPro" id="IPR011048">
    <property type="entry name" value="Haem_d1_sf"/>
</dbReference>